<dbReference type="SUPFAM" id="SSF54427">
    <property type="entry name" value="NTF2-like"/>
    <property type="match status" value="1"/>
</dbReference>
<evidence type="ECO:0000259" key="1">
    <source>
        <dbReference type="Pfam" id="PF13577"/>
    </source>
</evidence>
<dbReference type="EMBL" id="CAEUNJ010000002">
    <property type="protein sequence ID" value="CAB4370230.1"/>
    <property type="molecule type" value="Genomic_DNA"/>
</dbReference>
<dbReference type="Pfam" id="PF13577">
    <property type="entry name" value="SnoaL_4"/>
    <property type="match status" value="1"/>
</dbReference>
<protein>
    <submittedName>
        <fullName evidence="2">Unannotated protein</fullName>
    </submittedName>
</protein>
<dbReference type="InterPro" id="IPR032710">
    <property type="entry name" value="NTF2-like_dom_sf"/>
</dbReference>
<evidence type="ECO:0000313" key="3">
    <source>
        <dbReference type="EMBL" id="CAB4611994.1"/>
    </source>
</evidence>
<sequence length="143" mass="16498">MDRSTDLDQIHQLKARYFRLMDTKDWEGLQEVFTPDVRIDTTVDSGTVIDGVDAYLPFLISQIGDVISAHHGHMPEINFVDDATATGIWAMEDELWWPEGSPIKYLHGYGHYHETYVRTAAGWKISSMKLTRLHRVFEFPEEA</sequence>
<gene>
    <name evidence="3" type="ORF">UFOPK1906_00102</name>
    <name evidence="4" type="ORF">UFOPK3785_00076</name>
    <name evidence="2" type="ORF">UFOPK4201_00080</name>
</gene>
<dbReference type="InterPro" id="IPR037401">
    <property type="entry name" value="SnoaL-like"/>
</dbReference>
<dbReference type="EMBL" id="CAEZVC010000003">
    <property type="protein sequence ID" value="CAB4611994.1"/>
    <property type="molecule type" value="Genomic_DNA"/>
</dbReference>
<evidence type="ECO:0000313" key="2">
    <source>
        <dbReference type="EMBL" id="CAB4370230.1"/>
    </source>
</evidence>
<proteinExistence type="predicted"/>
<accession>A0A6J6AIS8</accession>
<dbReference type="EMBL" id="CAFBNJ010000002">
    <property type="protein sequence ID" value="CAB4939444.1"/>
    <property type="molecule type" value="Genomic_DNA"/>
</dbReference>
<dbReference type="Gene3D" id="3.10.450.50">
    <property type="match status" value="1"/>
</dbReference>
<organism evidence="2">
    <name type="scientific">freshwater metagenome</name>
    <dbReference type="NCBI Taxonomy" id="449393"/>
    <lineage>
        <taxon>unclassified sequences</taxon>
        <taxon>metagenomes</taxon>
        <taxon>ecological metagenomes</taxon>
    </lineage>
</organism>
<name>A0A6J6AIS8_9ZZZZ</name>
<evidence type="ECO:0000313" key="4">
    <source>
        <dbReference type="EMBL" id="CAB4939444.1"/>
    </source>
</evidence>
<feature type="domain" description="SnoaL-like" evidence="1">
    <location>
        <begin position="3"/>
        <end position="129"/>
    </location>
</feature>
<reference evidence="2" key="1">
    <citation type="submission" date="2020-05" db="EMBL/GenBank/DDBJ databases">
        <authorList>
            <person name="Chiriac C."/>
            <person name="Salcher M."/>
            <person name="Ghai R."/>
            <person name="Kavagutti S V."/>
        </authorList>
    </citation>
    <scope>NUCLEOTIDE SEQUENCE</scope>
</reference>
<dbReference type="AlphaFoldDB" id="A0A6J6AIS8"/>